<dbReference type="EMBL" id="JAACBX020000002">
    <property type="protein sequence ID" value="MBM0244492.1"/>
    <property type="molecule type" value="Genomic_DNA"/>
</dbReference>
<evidence type="ECO:0000313" key="1">
    <source>
        <dbReference type="EMBL" id="MBM0244492.1"/>
    </source>
</evidence>
<accession>A0ABS1Y7Y7</accession>
<comment type="caution">
    <text evidence="1">The sequence shown here is derived from an EMBL/GenBank/DDBJ whole genome shotgun (WGS) entry which is preliminary data.</text>
</comment>
<reference evidence="1 2" key="1">
    <citation type="submission" date="2021-01" db="EMBL/GenBank/DDBJ databases">
        <title>Complete genome sequences of Corynebacterium macginleyi strains isolated from infectious keratitis.</title>
        <authorList>
            <person name="Sagerfors S."/>
            <person name="Poehlein A."/>
            <person name="Soderquist B."/>
            <person name="Bruggemann H."/>
        </authorList>
    </citation>
    <scope>NUCLEOTIDE SEQUENCE [LARGE SCALE GENOMIC DNA]</scope>
    <source>
        <strain evidence="1 2">12T220</strain>
    </source>
</reference>
<keyword evidence="2" id="KW-1185">Reference proteome</keyword>
<dbReference type="RefSeq" id="WP_183129451.1">
    <property type="nucleotide sequence ID" value="NZ_JAACBT010000037.1"/>
</dbReference>
<name>A0ABS1Y7Y7_9CORY</name>
<proteinExistence type="predicted"/>
<sequence>MTATTIIVSYVPRVWAECLSCYNNKEQKEKQQQIRLIASGARLSE</sequence>
<protein>
    <submittedName>
        <fullName evidence="1">Uncharacterized protein</fullName>
    </submittedName>
</protein>
<dbReference type="Proteomes" id="UP001518680">
    <property type="component" value="Unassembled WGS sequence"/>
</dbReference>
<organism evidence="1 2">
    <name type="scientific">Corynebacterium macginleyi</name>
    <dbReference type="NCBI Taxonomy" id="38290"/>
    <lineage>
        <taxon>Bacteria</taxon>
        <taxon>Bacillati</taxon>
        <taxon>Actinomycetota</taxon>
        <taxon>Actinomycetes</taxon>
        <taxon>Mycobacteriales</taxon>
        <taxon>Corynebacteriaceae</taxon>
        <taxon>Corynebacterium</taxon>
    </lineage>
</organism>
<evidence type="ECO:0000313" key="2">
    <source>
        <dbReference type="Proteomes" id="UP001518680"/>
    </source>
</evidence>
<gene>
    <name evidence="1" type="ORF">GWO63_009635</name>
</gene>